<dbReference type="EMBL" id="NKHZ01000057">
    <property type="protein sequence ID" value="PNS16512.1"/>
    <property type="molecule type" value="Genomic_DNA"/>
</dbReference>
<feature type="active site" evidence="5">
    <location>
        <position position="347"/>
    </location>
</feature>
<evidence type="ECO:0000313" key="8">
    <source>
        <dbReference type="EMBL" id="PNS16512.1"/>
    </source>
</evidence>
<dbReference type="Gene3D" id="3.40.1350.10">
    <property type="match status" value="1"/>
</dbReference>
<dbReference type="GO" id="GO:0000213">
    <property type="term" value="F:tRNA-intron lyase activity"/>
    <property type="evidence" value="ECO:0007669"/>
    <property type="project" value="UniProtKB-UniRule"/>
</dbReference>
<dbReference type="FunCoup" id="A0A2K1QNE0">
    <property type="interactions" value="58"/>
</dbReference>
<evidence type="ECO:0000259" key="7">
    <source>
        <dbReference type="Pfam" id="PF01974"/>
    </source>
</evidence>
<dbReference type="InterPro" id="IPR016589">
    <property type="entry name" value="tRNA_splic_SEN2"/>
</dbReference>
<feature type="active site" evidence="5">
    <location>
        <position position="355"/>
    </location>
</feature>
<feature type="region of interest" description="Disordered" evidence="6">
    <location>
        <begin position="1"/>
        <end position="45"/>
    </location>
</feature>
<dbReference type="GO" id="GO:0005737">
    <property type="term" value="C:cytoplasm"/>
    <property type="evidence" value="ECO:0007669"/>
    <property type="project" value="TreeGrafter"/>
</dbReference>
<keyword evidence="9" id="KW-1185">Reference proteome</keyword>
<evidence type="ECO:0000313" key="9">
    <source>
        <dbReference type="Proteomes" id="UP000243797"/>
    </source>
</evidence>
<dbReference type="GO" id="GO:0000214">
    <property type="term" value="C:tRNA-intron endonuclease complex"/>
    <property type="evidence" value="ECO:0007669"/>
    <property type="project" value="UniProtKB-UniRule"/>
</dbReference>
<dbReference type="Pfam" id="PF01974">
    <property type="entry name" value="tRNA_int_endo"/>
    <property type="match status" value="1"/>
</dbReference>
<dbReference type="InParanoid" id="A0A2K1QNE0"/>
<organism evidence="8 9">
    <name type="scientific">Sphaceloma murrayae</name>
    <dbReference type="NCBI Taxonomy" id="2082308"/>
    <lineage>
        <taxon>Eukaryota</taxon>
        <taxon>Fungi</taxon>
        <taxon>Dikarya</taxon>
        <taxon>Ascomycota</taxon>
        <taxon>Pezizomycotina</taxon>
        <taxon>Dothideomycetes</taxon>
        <taxon>Dothideomycetidae</taxon>
        <taxon>Myriangiales</taxon>
        <taxon>Elsinoaceae</taxon>
        <taxon>Sphaceloma</taxon>
    </lineage>
</organism>
<dbReference type="NCBIfam" id="TIGR00324">
    <property type="entry name" value="endA"/>
    <property type="match status" value="1"/>
</dbReference>
<dbReference type="STRING" id="2082308.A0A2K1QNE0"/>
<dbReference type="SUPFAM" id="SSF53032">
    <property type="entry name" value="tRNA-intron endonuclease catalytic domain-like"/>
    <property type="match status" value="1"/>
</dbReference>
<dbReference type="GO" id="GO:0003676">
    <property type="term" value="F:nucleic acid binding"/>
    <property type="evidence" value="ECO:0007669"/>
    <property type="project" value="InterPro"/>
</dbReference>
<dbReference type="EC" id="4.6.1.16" evidence="4"/>
<feature type="compositionally biased region" description="Polar residues" evidence="6">
    <location>
        <begin position="20"/>
        <end position="33"/>
    </location>
</feature>
<evidence type="ECO:0000256" key="6">
    <source>
        <dbReference type="SAM" id="MobiDB-lite"/>
    </source>
</evidence>
<accession>A0A2K1QNE0</accession>
<comment type="function">
    <text evidence="4">Constitutes one of the two catalytic subunit of the tRNA-splicing endonuclease complex, a complex responsible for identification and cleavage of the splice sites in pre-tRNA. It cleaves pre-tRNA at the 5'- and 3'-splice sites to release the intron. The products are an intron and two tRNA half-molecules bearing 2',3'-cyclic phosphate and 5'-OH termini. There are no conserved sequences at the splice sites, but the intron is invariably located at the same site in the gene, placing the splice sites an invariant distance from the constant structural features of the tRNA body.</text>
</comment>
<evidence type="ECO:0000256" key="1">
    <source>
        <dbReference type="ARBA" id="ARBA00008078"/>
    </source>
</evidence>
<gene>
    <name evidence="8" type="ORF">CAC42_246</name>
</gene>
<protein>
    <recommendedName>
        <fullName evidence="4">tRNA-splicing endonuclease subunit Sen2</fullName>
        <ecNumber evidence="4">4.6.1.16</ecNumber>
    </recommendedName>
</protein>
<dbReference type="OrthoDB" id="10249562at2759"/>
<dbReference type="InterPro" id="IPR011856">
    <property type="entry name" value="tRNA_endonuc-like_dom_sf"/>
</dbReference>
<dbReference type="InterPro" id="IPR006677">
    <property type="entry name" value="tRNA_intron_Endonuc_cat-like"/>
</dbReference>
<proteinExistence type="inferred from homology"/>
<evidence type="ECO:0000256" key="4">
    <source>
        <dbReference type="PIRNR" id="PIRNR011789"/>
    </source>
</evidence>
<reference evidence="8 9" key="1">
    <citation type="submission" date="2017-06" db="EMBL/GenBank/DDBJ databases">
        <title>Draft genome sequence of a variant of Elsinoe murrayae.</title>
        <authorList>
            <person name="Cheng Q."/>
        </authorList>
    </citation>
    <scope>NUCLEOTIDE SEQUENCE [LARGE SCALE GENOMIC DNA]</scope>
    <source>
        <strain evidence="8 9">CQ-2017a</strain>
    </source>
</reference>
<evidence type="ECO:0000256" key="5">
    <source>
        <dbReference type="PIRSR" id="PIRSR011789-1"/>
    </source>
</evidence>
<dbReference type="AlphaFoldDB" id="A0A2K1QNE0"/>
<keyword evidence="8" id="KW-0378">Hydrolase</keyword>
<dbReference type="GO" id="GO:0000379">
    <property type="term" value="P:tRNA-type intron splice site recognition and cleavage"/>
    <property type="evidence" value="ECO:0007669"/>
    <property type="project" value="TreeGrafter"/>
</dbReference>
<comment type="caution">
    <text evidence="8">The sequence shown here is derived from an EMBL/GenBank/DDBJ whole genome shotgun (WGS) entry which is preliminary data.</text>
</comment>
<feature type="domain" description="tRNA intron endonuclease catalytic" evidence="7">
    <location>
        <begin position="317"/>
        <end position="408"/>
    </location>
</feature>
<keyword evidence="2 4" id="KW-0819">tRNA processing</keyword>
<dbReference type="InterPro" id="IPR036167">
    <property type="entry name" value="tRNA_intron_Endo_cat-like_sf"/>
</dbReference>
<dbReference type="Proteomes" id="UP000243797">
    <property type="component" value="Unassembled WGS sequence"/>
</dbReference>
<keyword evidence="8" id="KW-0540">Nuclease</keyword>
<keyword evidence="8" id="KW-0255">Endonuclease</keyword>
<sequence length="449" mass="50282">MAGPEILDVRQQPPTAIPNGPSTSQAGQPTSGANPRPKRPPKPNYARIHAKSLPMDVFPLPAFVPHNPLSLLRILGALINELYSRPASRPGLLYDAYFSPETRSVHVVDSGHVRALWEMGFFGKGILSRSEPSWLDREQARRQVGLGATAEEATSKRREDRRMFKLERARAEREAIEAQLKKEGKLSDLRPETSTGAAIPKYEGKSIEPGIDETDTRTRDFVAGIQHAQTNNDRTTGPLEHAEDLIQDAPIVDQEHLQLNLCEAFFLTYGLGVLSVTSQGEGNTTNILSAADMLRTFACHSIFPPIQSNAISPDNPFLMSYVVYHHYRSMGWVVRPGAKFACDWLLYNRGPVFSHAEFAIVIVPEYPGGGTASSEEMICAAKKKWWDFHCTNRVQSQVRKTLVLCYVQVPKRILPSLEGKANPDIGKIFRQYKVRDFVVRRWLANRSRD</sequence>
<dbReference type="PIRSF" id="PIRSF011789">
    <property type="entry name" value="tRNA_splic_SEN2"/>
    <property type="match status" value="1"/>
</dbReference>
<dbReference type="CDD" id="cd22363">
    <property type="entry name" value="tRNA-intron_lyase_C"/>
    <property type="match status" value="1"/>
</dbReference>
<feature type="active site" evidence="5">
    <location>
        <position position="400"/>
    </location>
</feature>
<evidence type="ECO:0000256" key="2">
    <source>
        <dbReference type="ARBA" id="ARBA00022694"/>
    </source>
</evidence>
<dbReference type="PANTHER" id="PTHR21227">
    <property type="entry name" value="TRNA-SPLICING ENDONUCLEASE SUBUNIT SEN2"/>
    <property type="match status" value="1"/>
</dbReference>
<dbReference type="InterPro" id="IPR006676">
    <property type="entry name" value="tRNA_splic"/>
</dbReference>
<dbReference type="PANTHER" id="PTHR21227:SF0">
    <property type="entry name" value="TRNA-SPLICING ENDONUCLEASE SUBUNIT SEN2"/>
    <property type="match status" value="1"/>
</dbReference>
<name>A0A2K1QNE0_9PEZI</name>
<comment type="similarity">
    <text evidence="1 4">Belongs to the tRNA-intron endonuclease family.</text>
</comment>
<evidence type="ECO:0000256" key="3">
    <source>
        <dbReference type="ARBA" id="ARBA00023239"/>
    </source>
</evidence>
<keyword evidence="3 4" id="KW-0456">Lyase</keyword>